<comment type="similarity">
    <text evidence="1">Belongs to the short-chain dehydrogenases/reductases (SDR) family.</text>
</comment>
<dbReference type="Pfam" id="PF00106">
    <property type="entry name" value="adh_short"/>
    <property type="match status" value="1"/>
</dbReference>
<dbReference type="PANTHER" id="PTHR43115">
    <property type="entry name" value="DEHYDROGENASE/REDUCTASE SDR FAMILY MEMBER 11"/>
    <property type="match status" value="1"/>
</dbReference>
<proteinExistence type="inferred from homology"/>
<name>A0A1B0AX70_9MUSC</name>
<dbReference type="Gene3D" id="3.40.50.720">
    <property type="entry name" value="NAD(P)-binding Rossmann-like Domain"/>
    <property type="match status" value="1"/>
</dbReference>
<keyword evidence="4" id="KW-1185">Reference proteome</keyword>
<dbReference type="VEuPathDB" id="VectorBase:GPPI011756"/>
<evidence type="ECO:0008006" key="5">
    <source>
        <dbReference type="Google" id="ProtNLM"/>
    </source>
</evidence>
<dbReference type="Proteomes" id="UP000092460">
    <property type="component" value="Unassembled WGS sequence"/>
</dbReference>
<evidence type="ECO:0000256" key="2">
    <source>
        <dbReference type="ARBA" id="ARBA00023002"/>
    </source>
</evidence>
<dbReference type="GO" id="GO:0016491">
    <property type="term" value="F:oxidoreductase activity"/>
    <property type="evidence" value="ECO:0007669"/>
    <property type="project" value="UniProtKB-KW"/>
</dbReference>
<dbReference type="EMBL" id="JXJN01005099">
    <property type="status" value="NOT_ANNOTATED_CDS"/>
    <property type="molecule type" value="Genomic_DNA"/>
</dbReference>
<reference evidence="3" key="2">
    <citation type="submission" date="2020-05" db="UniProtKB">
        <authorList>
            <consortium name="EnsemblMetazoa"/>
        </authorList>
    </citation>
    <scope>IDENTIFICATION</scope>
    <source>
        <strain evidence="3">IAEA</strain>
    </source>
</reference>
<dbReference type="InterPro" id="IPR036291">
    <property type="entry name" value="NAD(P)-bd_dom_sf"/>
</dbReference>
<dbReference type="InterPro" id="IPR002347">
    <property type="entry name" value="SDR_fam"/>
</dbReference>
<organism evidence="3 4">
    <name type="scientific">Glossina palpalis gambiensis</name>
    <dbReference type="NCBI Taxonomy" id="67801"/>
    <lineage>
        <taxon>Eukaryota</taxon>
        <taxon>Metazoa</taxon>
        <taxon>Ecdysozoa</taxon>
        <taxon>Arthropoda</taxon>
        <taxon>Hexapoda</taxon>
        <taxon>Insecta</taxon>
        <taxon>Pterygota</taxon>
        <taxon>Neoptera</taxon>
        <taxon>Endopterygota</taxon>
        <taxon>Diptera</taxon>
        <taxon>Brachycera</taxon>
        <taxon>Muscomorpha</taxon>
        <taxon>Hippoboscoidea</taxon>
        <taxon>Glossinidae</taxon>
        <taxon>Glossina</taxon>
    </lineage>
</organism>
<reference evidence="4" key="1">
    <citation type="submission" date="2015-01" db="EMBL/GenBank/DDBJ databases">
        <authorList>
            <person name="Aksoy S."/>
            <person name="Warren W."/>
            <person name="Wilson R.K."/>
        </authorList>
    </citation>
    <scope>NUCLEOTIDE SEQUENCE [LARGE SCALE GENOMIC DNA]</scope>
    <source>
        <strain evidence="4">IAEA</strain>
    </source>
</reference>
<evidence type="ECO:0000313" key="3">
    <source>
        <dbReference type="EnsemblMetazoa" id="GPPI011756-PA"/>
    </source>
</evidence>
<dbReference type="PRINTS" id="PR00081">
    <property type="entry name" value="GDHRDH"/>
</dbReference>
<dbReference type="STRING" id="67801.A0A1B0AX70"/>
<protein>
    <recommendedName>
        <fullName evidence="5">Dehydrogenase/reductase SDR family member 11</fullName>
    </recommendedName>
</protein>
<dbReference type="AlphaFoldDB" id="A0A1B0AX70"/>
<sequence length="148" mass="16605">MDVAEVQRTLQTNVMGVIHCTQHAFKSMKERNMNGHIFIINSIAGHNVVSGIYGEIPMTNVYSPSKYALTAITEIYRREFLGLETKIKITSISPALVETELIGEQVKRLAKDRILSPHDISNAIMYALSTPPHVQIHDMIIKPLGDMF</sequence>
<dbReference type="PANTHER" id="PTHR43115:SF4">
    <property type="entry name" value="DEHYDROGENASE_REDUCTASE SDR FAMILY MEMBER 11"/>
    <property type="match status" value="1"/>
</dbReference>
<evidence type="ECO:0000313" key="4">
    <source>
        <dbReference type="Proteomes" id="UP000092460"/>
    </source>
</evidence>
<evidence type="ECO:0000256" key="1">
    <source>
        <dbReference type="ARBA" id="ARBA00006484"/>
    </source>
</evidence>
<dbReference type="SUPFAM" id="SSF51735">
    <property type="entry name" value="NAD(P)-binding Rossmann-fold domains"/>
    <property type="match status" value="1"/>
</dbReference>
<dbReference type="EnsemblMetazoa" id="GPPI011756-RA">
    <property type="protein sequence ID" value="GPPI011756-PA"/>
    <property type="gene ID" value="GPPI011756"/>
</dbReference>
<keyword evidence="2" id="KW-0560">Oxidoreductase</keyword>
<accession>A0A1B0AX70</accession>